<dbReference type="EMBL" id="GL380166">
    <property type="protein sequence ID" value="EGT49020.1"/>
    <property type="molecule type" value="Genomic_DNA"/>
</dbReference>
<dbReference type="HOGENOM" id="CLU_350314_0_0_1"/>
<keyword evidence="3" id="KW-1185">Reference proteome</keyword>
<dbReference type="eggNOG" id="ENOG502QWGN">
    <property type="taxonomic scope" value="Eukaryota"/>
</dbReference>
<gene>
    <name evidence="2" type="ORF">CAEBREN_30379</name>
</gene>
<name>G0PA50_CAEBE</name>
<dbReference type="Proteomes" id="UP000008068">
    <property type="component" value="Unassembled WGS sequence"/>
</dbReference>
<evidence type="ECO:0000313" key="3">
    <source>
        <dbReference type="Proteomes" id="UP000008068"/>
    </source>
</evidence>
<dbReference type="FunCoup" id="G0PA50">
    <property type="interactions" value="654"/>
</dbReference>
<organism evidence="3">
    <name type="scientific">Caenorhabditis brenneri</name>
    <name type="common">Nematode worm</name>
    <dbReference type="NCBI Taxonomy" id="135651"/>
    <lineage>
        <taxon>Eukaryota</taxon>
        <taxon>Metazoa</taxon>
        <taxon>Ecdysozoa</taxon>
        <taxon>Nematoda</taxon>
        <taxon>Chromadorea</taxon>
        <taxon>Rhabditida</taxon>
        <taxon>Rhabditina</taxon>
        <taxon>Rhabditomorpha</taxon>
        <taxon>Rhabditoidea</taxon>
        <taxon>Rhabditidae</taxon>
        <taxon>Peloderinae</taxon>
        <taxon>Caenorhabditis</taxon>
    </lineage>
</organism>
<dbReference type="InParanoid" id="G0PA50"/>
<feature type="coiled-coil region" evidence="1">
    <location>
        <begin position="178"/>
        <end position="295"/>
    </location>
</feature>
<feature type="coiled-coil region" evidence="1">
    <location>
        <begin position="416"/>
        <end position="591"/>
    </location>
</feature>
<keyword evidence="1" id="KW-0175">Coiled coil</keyword>
<sequence>MSEELETLFKQNDMAQQRMRIGELQGQVKAYEFVVQDLKAKYEREQEENKALRLTLALRTDCESELRRSSGEKSPGVEDLEIKLVIAEKEIMVMESTNKELLATLNNTRAQLGKILRERNQKVKEIEQLEEALENMETRHNRRPEELNREFESTSYAANIQLLVDELRDQSSRWAAEKVILTKRFEETEDDLRKENEKLKKQKEDIVNHSNNSEKMWTERLKEISADLDRLQTRQLAKSVKSEKACIAETEAEIQELNRKLKDAVEAIEELELANTGLQKQLDKANIKLVKLEIELESQQFLVKEQNVSSAESADYKLQIDRLLQEKTKLDELCESQQRDLVEITEKHTQQTITFSNEKAKFCHDMERVEERWNNEVVKMREHHDVMERMLSAATKDAMDEKKLFEEESCELREKVEELQCLLKDQQRQLETNNQETQQLRDQLKEARAVQATSNKEWDDECAGLEDEIYELMDKRKTEAKKMRTMSRKNMWLTKSIRNLSEQRREELESKKSEIEALTALRNHDEKEREELMIELESERKNCKEEISTRVKMNNQIVDLQKKNEELQEENEELHKLNEALEEKVESVTDQWRSECEIYENNITFVTQKHEMEREDAIKKIQNAKKIEEKLYANMNHLVKENQEFEKMLKTQRREATELHKATVELSKMEMDNLRMLLDMER</sequence>
<dbReference type="OrthoDB" id="5875154at2759"/>
<protein>
    <submittedName>
        <fullName evidence="2">Uncharacterized protein</fullName>
    </submittedName>
</protein>
<feature type="coiled-coil region" evidence="1">
    <location>
        <begin position="635"/>
        <end position="662"/>
    </location>
</feature>
<evidence type="ECO:0000256" key="1">
    <source>
        <dbReference type="SAM" id="Coils"/>
    </source>
</evidence>
<proteinExistence type="predicted"/>
<dbReference type="AlphaFoldDB" id="G0PA50"/>
<feature type="coiled-coil region" evidence="1">
    <location>
        <begin position="28"/>
        <end position="146"/>
    </location>
</feature>
<accession>G0PA50</accession>
<dbReference type="STRING" id="135651.G0PA50"/>
<reference evidence="3" key="1">
    <citation type="submission" date="2011-07" db="EMBL/GenBank/DDBJ databases">
        <authorList>
            <consortium name="Caenorhabditis brenneri Sequencing and Analysis Consortium"/>
            <person name="Wilson R.K."/>
        </authorList>
    </citation>
    <scope>NUCLEOTIDE SEQUENCE [LARGE SCALE GENOMIC DNA]</scope>
    <source>
        <strain evidence="3">PB2801</strain>
    </source>
</reference>
<evidence type="ECO:0000313" key="2">
    <source>
        <dbReference type="EMBL" id="EGT49020.1"/>
    </source>
</evidence>